<protein>
    <submittedName>
        <fullName evidence="3">Tropomyosin</fullName>
    </submittedName>
</protein>
<sequence>MAPFRNELEASHARIAQLEAEKAALERRNALLESQLRQSRIAIPRPPLAWVGLIPMATAVLIAAMAVLISVRQRACPHYNRLSPAITVPSHRELSQPIPSYRESPSLTPYHRYQNERTAPCNCITGDPSCTCLHLPADQMPGY</sequence>
<feature type="coiled-coil region" evidence="1">
    <location>
        <begin position="8"/>
        <end position="42"/>
    </location>
</feature>
<keyword evidence="2" id="KW-1133">Transmembrane helix</keyword>
<organism evidence="3 4">
    <name type="scientific">Pendulispora brunnea</name>
    <dbReference type="NCBI Taxonomy" id="2905690"/>
    <lineage>
        <taxon>Bacteria</taxon>
        <taxon>Pseudomonadati</taxon>
        <taxon>Myxococcota</taxon>
        <taxon>Myxococcia</taxon>
        <taxon>Myxococcales</taxon>
        <taxon>Sorangiineae</taxon>
        <taxon>Pendulisporaceae</taxon>
        <taxon>Pendulispora</taxon>
    </lineage>
</organism>
<keyword evidence="2" id="KW-0472">Membrane</keyword>
<gene>
    <name evidence="3" type="ORF">LZC95_07390</name>
</gene>
<dbReference type="RefSeq" id="WP_394847275.1">
    <property type="nucleotide sequence ID" value="NZ_CP089982.1"/>
</dbReference>
<keyword evidence="4" id="KW-1185">Reference proteome</keyword>
<keyword evidence="1" id="KW-0175">Coiled coil</keyword>
<reference evidence="3 4" key="1">
    <citation type="submission" date="2021-12" db="EMBL/GenBank/DDBJ databases">
        <title>Discovery of the Pendulisporaceae a myxobacterial family with distinct sporulation behavior and unique specialized metabolism.</title>
        <authorList>
            <person name="Garcia R."/>
            <person name="Popoff A."/>
            <person name="Bader C.D."/>
            <person name="Loehr J."/>
            <person name="Walesch S."/>
            <person name="Walt C."/>
            <person name="Boldt J."/>
            <person name="Bunk B."/>
            <person name="Haeckl F.J.F.P.J."/>
            <person name="Gunesch A.P."/>
            <person name="Birkelbach J."/>
            <person name="Nuebel U."/>
            <person name="Pietschmann T."/>
            <person name="Bach T."/>
            <person name="Mueller R."/>
        </authorList>
    </citation>
    <scope>NUCLEOTIDE SEQUENCE [LARGE SCALE GENOMIC DNA]</scope>
    <source>
        <strain evidence="3 4">MSr12523</strain>
    </source>
</reference>
<accession>A0ABZ2KDB0</accession>
<keyword evidence="2" id="KW-0812">Transmembrane</keyword>
<dbReference type="EMBL" id="CP089982">
    <property type="protein sequence ID" value="WXA96657.1"/>
    <property type="molecule type" value="Genomic_DNA"/>
</dbReference>
<name>A0ABZ2KDB0_9BACT</name>
<feature type="transmembrane region" description="Helical" evidence="2">
    <location>
        <begin position="48"/>
        <end position="71"/>
    </location>
</feature>
<evidence type="ECO:0000313" key="3">
    <source>
        <dbReference type="EMBL" id="WXA96657.1"/>
    </source>
</evidence>
<evidence type="ECO:0000313" key="4">
    <source>
        <dbReference type="Proteomes" id="UP001379533"/>
    </source>
</evidence>
<dbReference type="Proteomes" id="UP001379533">
    <property type="component" value="Chromosome"/>
</dbReference>
<proteinExistence type="predicted"/>
<evidence type="ECO:0000256" key="2">
    <source>
        <dbReference type="SAM" id="Phobius"/>
    </source>
</evidence>
<evidence type="ECO:0000256" key="1">
    <source>
        <dbReference type="SAM" id="Coils"/>
    </source>
</evidence>